<dbReference type="PROSITE" id="PS00874">
    <property type="entry name" value="T2SP_F"/>
    <property type="match status" value="1"/>
</dbReference>
<feature type="domain" description="Type II secretion system protein GspF" evidence="11">
    <location>
        <begin position="272"/>
        <end position="394"/>
    </location>
</feature>
<evidence type="ECO:0000256" key="2">
    <source>
        <dbReference type="ARBA" id="ARBA00005745"/>
    </source>
</evidence>
<keyword evidence="4" id="KW-1003">Cell membrane</keyword>
<dbReference type="EMBL" id="PDDY01000004">
    <property type="protein sequence ID" value="PEH39668.1"/>
    <property type="molecule type" value="Genomic_DNA"/>
</dbReference>
<evidence type="ECO:0000256" key="9">
    <source>
        <dbReference type="RuleBase" id="RU003923"/>
    </source>
</evidence>
<reference evidence="13" key="1">
    <citation type="submission" date="2017-09" db="EMBL/GenBank/DDBJ databases">
        <title>FDA dAtabase for Regulatory Grade micrObial Sequences (FDA-ARGOS): Supporting development and validation of Infectious Disease Dx tests.</title>
        <authorList>
            <person name="Minogue T."/>
            <person name="Wolcott M."/>
            <person name="Wasieloski L."/>
            <person name="Aguilar W."/>
            <person name="Moore D."/>
            <person name="Tallon L."/>
            <person name="Sadzewicz L."/>
            <person name="Ott S."/>
            <person name="Zhao X."/>
            <person name="Nagaraj S."/>
            <person name="Vavikolanu K."/>
            <person name="Aluvathingal J."/>
            <person name="Nadendla S."/>
            <person name="Sichtig H."/>
        </authorList>
    </citation>
    <scope>NUCLEOTIDE SEQUENCE [LARGE SCALE GENOMIC DNA]</scope>
    <source>
        <strain evidence="13">FDAARGOS_390</strain>
    </source>
</reference>
<comment type="caution">
    <text evidence="12">The sequence shown here is derived from an EMBL/GenBank/DDBJ whole genome shotgun (WGS) entry which is preliminary data.</text>
</comment>
<evidence type="ECO:0000256" key="5">
    <source>
        <dbReference type="ARBA" id="ARBA00022519"/>
    </source>
</evidence>
<evidence type="ECO:0000256" key="10">
    <source>
        <dbReference type="SAM" id="Phobius"/>
    </source>
</evidence>
<dbReference type="InterPro" id="IPR003004">
    <property type="entry name" value="GspF/PilC"/>
</dbReference>
<evidence type="ECO:0000259" key="11">
    <source>
        <dbReference type="Pfam" id="PF00482"/>
    </source>
</evidence>
<accession>A0A2A7S7Z6</accession>
<keyword evidence="6 9" id="KW-0812">Transmembrane</keyword>
<feature type="transmembrane region" description="Helical" evidence="10">
    <location>
        <begin position="374"/>
        <end position="395"/>
    </location>
</feature>
<organism evidence="12 13">
    <name type="scientific">Burkholderia gladioli</name>
    <name type="common">Pseudomonas marginata</name>
    <name type="synonym">Phytomonas marginata</name>
    <dbReference type="NCBI Taxonomy" id="28095"/>
    <lineage>
        <taxon>Bacteria</taxon>
        <taxon>Pseudomonadati</taxon>
        <taxon>Pseudomonadota</taxon>
        <taxon>Betaproteobacteria</taxon>
        <taxon>Burkholderiales</taxon>
        <taxon>Burkholderiaceae</taxon>
        <taxon>Burkholderia</taxon>
    </lineage>
</organism>
<dbReference type="GO" id="GO:0015628">
    <property type="term" value="P:protein secretion by the type II secretion system"/>
    <property type="evidence" value="ECO:0007669"/>
    <property type="project" value="TreeGrafter"/>
</dbReference>
<dbReference type="Proteomes" id="UP000220629">
    <property type="component" value="Unassembled WGS sequence"/>
</dbReference>
<dbReference type="FunFam" id="1.20.81.30:FF:000001">
    <property type="entry name" value="Type II secretion system protein F"/>
    <property type="match status" value="1"/>
</dbReference>
<feature type="domain" description="Type II secretion system protein GspF" evidence="11">
    <location>
        <begin position="68"/>
        <end position="191"/>
    </location>
</feature>
<keyword evidence="8 10" id="KW-0472">Membrane</keyword>
<evidence type="ECO:0000256" key="4">
    <source>
        <dbReference type="ARBA" id="ARBA00022475"/>
    </source>
</evidence>
<keyword evidence="3 9" id="KW-0813">Transport</keyword>
<dbReference type="PRINTS" id="PR00812">
    <property type="entry name" value="BCTERIALGSPF"/>
</dbReference>
<evidence type="ECO:0000256" key="1">
    <source>
        <dbReference type="ARBA" id="ARBA00004429"/>
    </source>
</evidence>
<dbReference type="PANTHER" id="PTHR30012">
    <property type="entry name" value="GENERAL SECRETION PATHWAY PROTEIN"/>
    <property type="match status" value="1"/>
</dbReference>
<evidence type="ECO:0000313" key="12">
    <source>
        <dbReference type="EMBL" id="PEH39668.1"/>
    </source>
</evidence>
<evidence type="ECO:0000256" key="3">
    <source>
        <dbReference type="ARBA" id="ARBA00022448"/>
    </source>
</evidence>
<feature type="transmembrane region" description="Helical" evidence="10">
    <location>
        <begin position="210"/>
        <end position="240"/>
    </location>
</feature>
<sequence>MSTPASGERRFRWAGATRDGTQRRGKLIAIDGAAARRQLRRAGITVLELADQGPARAPAAGSREITRFAQQLSGLLRAGLPLAPALDLLAEAGGRRDLGRIAAGLARAIGAGRQLSEAMRHYPRQFDPMFRQLIAVGEASGQLAPLLARLAEDRERGAAQRARVHGALAYPLAVLGFALLITVALLAWVVPTFAQVFEGFGATLPAPTRFVLALSDGLMVFGPPAALGMLAAGAGVALLLRRSAEARHQAGHLALRLPLAGPLLRTLAAARWSRTLGTLLRAGTPLADAFDALAQATGNPVFDRATGEIATRLLHGERLAAAMRAVGCFPAEVVQPIAVAEESGTLDAMLADIASLCERQVDERIGALTSLCEPLVVIVLGVLVGALVVAMYLPIVQLGNVV</sequence>
<proteinExistence type="inferred from homology"/>
<dbReference type="AlphaFoldDB" id="A0A2A7S7Z6"/>
<dbReference type="InterPro" id="IPR001992">
    <property type="entry name" value="T2SS_GspF/T4SS_PilC_CS"/>
</dbReference>
<gene>
    <name evidence="12" type="ORF">CRM94_36025</name>
</gene>
<comment type="subcellular location">
    <subcellularLocation>
        <location evidence="1 9">Cell inner membrane</location>
        <topology evidence="1 9">Multi-pass membrane protein</topology>
    </subcellularLocation>
</comment>
<dbReference type="InterPro" id="IPR018076">
    <property type="entry name" value="T2SS_GspF_dom"/>
</dbReference>
<keyword evidence="5" id="KW-0997">Cell inner membrane</keyword>
<dbReference type="InterPro" id="IPR042094">
    <property type="entry name" value="T2SS_GspF_sf"/>
</dbReference>
<evidence type="ECO:0000313" key="13">
    <source>
        <dbReference type="Proteomes" id="UP000220629"/>
    </source>
</evidence>
<dbReference type="GO" id="GO:0005886">
    <property type="term" value="C:plasma membrane"/>
    <property type="evidence" value="ECO:0007669"/>
    <property type="project" value="UniProtKB-SubCell"/>
</dbReference>
<name>A0A2A7S7Z6_BURGA</name>
<feature type="transmembrane region" description="Helical" evidence="10">
    <location>
        <begin position="168"/>
        <end position="190"/>
    </location>
</feature>
<evidence type="ECO:0000256" key="6">
    <source>
        <dbReference type="ARBA" id="ARBA00022692"/>
    </source>
</evidence>
<dbReference type="Gene3D" id="1.20.81.30">
    <property type="entry name" value="Type II secretion system (T2SS), domain F"/>
    <property type="match status" value="2"/>
</dbReference>
<comment type="similarity">
    <text evidence="2 9">Belongs to the GSP F family.</text>
</comment>
<protein>
    <submittedName>
        <fullName evidence="12">Type II secretion system F family protein</fullName>
    </submittedName>
</protein>
<evidence type="ECO:0000256" key="8">
    <source>
        <dbReference type="ARBA" id="ARBA00023136"/>
    </source>
</evidence>
<dbReference type="RefSeq" id="WP_096749776.1">
    <property type="nucleotide sequence ID" value="NZ_CADEPO010000012.1"/>
</dbReference>
<evidence type="ECO:0000256" key="7">
    <source>
        <dbReference type="ARBA" id="ARBA00022989"/>
    </source>
</evidence>
<dbReference type="Pfam" id="PF00482">
    <property type="entry name" value="T2SSF"/>
    <property type="match status" value="2"/>
</dbReference>
<keyword evidence="7 10" id="KW-1133">Transmembrane helix</keyword>
<dbReference type="PANTHER" id="PTHR30012:SF7">
    <property type="entry name" value="PROTEIN TRANSPORT PROTEIN HOFC HOMOLOG"/>
    <property type="match status" value="1"/>
</dbReference>